<keyword evidence="5" id="KW-1185">Reference proteome</keyword>
<dbReference type="EMBL" id="KN558996">
    <property type="protein sequence ID" value="KHJ86945.1"/>
    <property type="molecule type" value="Genomic_DNA"/>
</dbReference>
<dbReference type="OrthoDB" id="1667587at2759"/>
<feature type="region of interest" description="Disordered" evidence="3">
    <location>
        <begin position="63"/>
        <end position="103"/>
    </location>
</feature>
<evidence type="ECO:0000256" key="2">
    <source>
        <dbReference type="ARBA" id="ARBA00022737"/>
    </source>
</evidence>
<dbReference type="Proteomes" id="UP000053660">
    <property type="component" value="Unassembled WGS sequence"/>
</dbReference>
<gene>
    <name evidence="4" type="ORF">OESDEN_13291</name>
</gene>
<dbReference type="AlphaFoldDB" id="A0A0B1SUP9"/>
<evidence type="ECO:0000313" key="5">
    <source>
        <dbReference type="Proteomes" id="UP000053660"/>
    </source>
</evidence>
<proteinExistence type="predicted"/>
<dbReference type="Pfam" id="PF21032">
    <property type="entry name" value="PROPPIN"/>
    <property type="match status" value="1"/>
</dbReference>
<keyword evidence="1" id="KW-0853">WD repeat</keyword>
<accession>A0A0B1SUP9</accession>
<keyword evidence="2" id="KW-0677">Repeat</keyword>
<protein>
    <recommendedName>
        <fullName evidence="6">WD domain, G-beta repeat protein</fullName>
    </recommendedName>
</protein>
<name>A0A0B1SUP9_OESDE</name>
<evidence type="ECO:0000313" key="4">
    <source>
        <dbReference type="EMBL" id="KHJ86945.1"/>
    </source>
</evidence>
<dbReference type="InterPro" id="IPR048720">
    <property type="entry name" value="PROPPIN"/>
</dbReference>
<evidence type="ECO:0008006" key="6">
    <source>
        <dbReference type="Google" id="ProtNLM"/>
    </source>
</evidence>
<evidence type="ECO:0000256" key="1">
    <source>
        <dbReference type="ARBA" id="ARBA00022574"/>
    </source>
</evidence>
<sequence length="103" mass="11068">MTVERSFAHAILPGSDKKNVAAMLTLNGQPHLLVATTDGFLYCYRVLSSGGECDLVKMHRIGANATDANRGEPSRQKPAETSSSRVPDANDPEEFPPICHTTG</sequence>
<evidence type="ECO:0000256" key="3">
    <source>
        <dbReference type="SAM" id="MobiDB-lite"/>
    </source>
</evidence>
<organism evidence="4 5">
    <name type="scientific">Oesophagostomum dentatum</name>
    <name type="common">Nodular worm</name>
    <dbReference type="NCBI Taxonomy" id="61180"/>
    <lineage>
        <taxon>Eukaryota</taxon>
        <taxon>Metazoa</taxon>
        <taxon>Ecdysozoa</taxon>
        <taxon>Nematoda</taxon>
        <taxon>Chromadorea</taxon>
        <taxon>Rhabditida</taxon>
        <taxon>Rhabditina</taxon>
        <taxon>Rhabditomorpha</taxon>
        <taxon>Strongyloidea</taxon>
        <taxon>Strongylidae</taxon>
        <taxon>Oesophagostomum</taxon>
    </lineage>
</organism>
<feature type="compositionally biased region" description="Basic and acidic residues" evidence="3">
    <location>
        <begin position="69"/>
        <end position="78"/>
    </location>
</feature>
<reference evidence="4 5" key="1">
    <citation type="submission" date="2014-03" db="EMBL/GenBank/DDBJ databases">
        <title>Draft genome of the hookworm Oesophagostomum dentatum.</title>
        <authorList>
            <person name="Mitreva M."/>
        </authorList>
    </citation>
    <scope>NUCLEOTIDE SEQUENCE [LARGE SCALE GENOMIC DNA]</scope>
    <source>
        <strain evidence="4 5">OD-Hann</strain>
    </source>
</reference>